<evidence type="ECO:0000259" key="8">
    <source>
        <dbReference type="Pfam" id="PF01850"/>
    </source>
</evidence>
<keyword evidence="3" id="KW-0540">Nuclease</keyword>
<dbReference type="Proteomes" id="UP000484885">
    <property type="component" value="Unassembled WGS sequence"/>
</dbReference>
<dbReference type="GO" id="GO:0046872">
    <property type="term" value="F:metal ion binding"/>
    <property type="evidence" value="ECO:0007669"/>
    <property type="project" value="UniProtKB-KW"/>
</dbReference>
<comment type="cofactor">
    <cofactor evidence="1">
        <name>Mg(2+)</name>
        <dbReference type="ChEBI" id="CHEBI:18420"/>
    </cofactor>
</comment>
<evidence type="ECO:0000256" key="6">
    <source>
        <dbReference type="ARBA" id="ARBA00022842"/>
    </source>
</evidence>
<dbReference type="InterPro" id="IPR029060">
    <property type="entry name" value="PIN-like_dom_sf"/>
</dbReference>
<reference evidence="9 10" key="1">
    <citation type="submission" date="2020-02" db="EMBL/GenBank/DDBJ databases">
        <authorList>
            <person name="Zhang X.-Y."/>
        </authorList>
    </citation>
    <scope>NUCLEOTIDE SEQUENCE [LARGE SCALE GENOMIC DNA]</scope>
    <source>
        <strain evidence="9 10">C33</strain>
    </source>
</reference>
<evidence type="ECO:0000256" key="1">
    <source>
        <dbReference type="ARBA" id="ARBA00001946"/>
    </source>
</evidence>
<evidence type="ECO:0000256" key="7">
    <source>
        <dbReference type="ARBA" id="ARBA00038093"/>
    </source>
</evidence>
<evidence type="ECO:0000313" key="9">
    <source>
        <dbReference type="EMBL" id="NDY94904.1"/>
    </source>
</evidence>
<keyword evidence="10" id="KW-1185">Reference proteome</keyword>
<sequence length="121" mass="13222">MKYLLDSVIVLDHLNGIAEATGFLRAHAHLSAVSVITPAEVLAGVSDTEEQPVTRLLNQFRTLPMTVQVADQAAALRRSERWKLPDAVKAAIAIESGLVVTHNTRDFQPGSLPEVLIPYRL</sequence>
<dbReference type="InterPro" id="IPR002716">
    <property type="entry name" value="PIN_dom"/>
</dbReference>
<dbReference type="Gene3D" id="3.40.50.1010">
    <property type="entry name" value="5'-nuclease"/>
    <property type="match status" value="1"/>
</dbReference>
<dbReference type="GO" id="GO:0004518">
    <property type="term" value="F:nuclease activity"/>
    <property type="evidence" value="ECO:0007669"/>
    <property type="project" value="UniProtKB-KW"/>
</dbReference>
<evidence type="ECO:0000256" key="4">
    <source>
        <dbReference type="ARBA" id="ARBA00022723"/>
    </source>
</evidence>
<comment type="similarity">
    <text evidence="7">Belongs to the PINc/VapC protein family.</text>
</comment>
<dbReference type="AlphaFoldDB" id="A0A845UWL1"/>
<keyword evidence="5" id="KW-0378">Hydrolase</keyword>
<gene>
    <name evidence="9" type="ORF">G3I74_04090</name>
</gene>
<comment type="caution">
    <text evidence="9">The sequence shown here is derived from an EMBL/GenBank/DDBJ whole genome shotgun (WGS) entry which is preliminary data.</text>
</comment>
<evidence type="ECO:0000256" key="2">
    <source>
        <dbReference type="ARBA" id="ARBA00022649"/>
    </source>
</evidence>
<dbReference type="PANTHER" id="PTHR33653">
    <property type="entry name" value="RIBONUCLEASE VAPC2"/>
    <property type="match status" value="1"/>
</dbReference>
<keyword evidence="4" id="KW-0479">Metal-binding</keyword>
<evidence type="ECO:0000256" key="5">
    <source>
        <dbReference type="ARBA" id="ARBA00022801"/>
    </source>
</evidence>
<dbReference type="InterPro" id="IPR050556">
    <property type="entry name" value="Type_II_TA_system_RNase"/>
</dbReference>
<organism evidence="9 10">
    <name type="scientific">Wenzhouxiangella limi</name>
    <dbReference type="NCBI Taxonomy" id="2707351"/>
    <lineage>
        <taxon>Bacteria</taxon>
        <taxon>Pseudomonadati</taxon>
        <taxon>Pseudomonadota</taxon>
        <taxon>Gammaproteobacteria</taxon>
        <taxon>Chromatiales</taxon>
        <taxon>Wenzhouxiangellaceae</taxon>
        <taxon>Wenzhouxiangella</taxon>
    </lineage>
</organism>
<dbReference type="PANTHER" id="PTHR33653:SF1">
    <property type="entry name" value="RIBONUCLEASE VAPC2"/>
    <property type="match status" value="1"/>
</dbReference>
<evidence type="ECO:0000313" key="10">
    <source>
        <dbReference type="Proteomes" id="UP000484885"/>
    </source>
</evidence>
<dbReference type="Pfam" id="PF01850">
    <property type="entry name" value="PIN"/>
    <property type="match status" value="1"/>
</dbReference>
<name>A0A845UWL1_9GAMM</name>
<keyword evidence="6" id="KW-0460">Magnesium</keyword>
<dbReference type="SUPFAM" id="SSF88723">
    <property type="entry name" value="PIN domain-like"/>
    <property type="match status" value="1"/>
</dbReference>
<accession>A0A845UWL1</accession>
<keyword evidence="2" id="KW-1277">Toxin-antitoxin system</keyword>
<protein>
    <submittedName>
        <fullName evidence="9">Type II toxin-antitoxin system VapC family toxin</fullName>
    </submittedName>
</protein>
<dbReference type="RefSeq" id="WP_164210317.1">
    <property type="nucleotide sequence ID" value="NZ_JAAGSC010000033.1"/>
</dbReference>
<proteinExistence type="inferred from homology"/>
<dbReference type="GO" id="GO:0016787">
    <property type="term" value="F:hydrolase activity"/>
    <property type="evidence" value="ECO:0007669"/>
    <property type="project" value="UniProtKB-KW"/>
</dbReference>
<feature type="domain" description="PIN" evidence="8">
    <location>
        <begin position="3"/>
        <end position="105"/>
    </location>
</feature>
<dbReference type="EMBL" id="JAAGSC010000033">
    <property type="protein sequence ID" value="NDY94904.1"/>
    <property type="molecule type" value="Genomic_DNA"/>
</dbReference>
<evidence type="ECO:0000256" key="3">
    <source>
        <dbReference type="ARBA" id="ARBA00022722"/>
    </source>
</evidence>